<organism evidence="2">
    <name type="scientific">Dasymutilla chiron</name>
    <name type="common">Velvet ant</name>
    <name type="synonym">Mutilla chiron</name>
    <dbReference type="NCBI Taxonomy" id="374949"/>
    <lineage>
        <taxon>Eukaryota</taxon>
        <taxon>Metazoa</taxon>
        <taxon>Ecdysozoa</taxon>
        <taxon>Arthropoda</taxon>
        <taxon>Hexapoda</taxon>
        <taxon>Insecta</taxon>
        <taxon>Pterygota</taxon>
        <taxon>Neoptera</taxon>
        <taxon>Endopterygota</taxon>
        <taxon>Hymenoptera</taxon>
        <taxon>Apocrita</taxon>
        <taxon>Aculeata</taxon>
        <taxon>Pompiloidea</taxon>
        <taxon>Mutillidae</taxon>
        <taxon>Sphaeropthalminae</taxon>
        <taxon>Dasymutilla</taxon>
    </lineage>
</organism>
<reference evidence="2" key="1">
    <citation type="submission" date="2020-12" db="EMBL/GenBank/DDBJ databases">
        <authorList>
            <person name="Robinson S.D."/>
        </authorList>
    </citation>
    <scope>NUCLEOTIDE SEQUENCE</scope>
    <source>
        <tissue evidence="2">Venom apparatus</tissue>
    </source>
</reference>
<proteinExistence type="evidence at transcript level"/>
<keyword evidence="1" id="KW-0732">Signal</keyword>
<evidence type="ECO:0000256" key="1">
    <source>
        <dbReference type="SAM" id="SignalP"/>
    </source>
</evidence>
<feature type="chain" id="PRO_5035895034" evidence="1">
    <location>
        <begin position="27"/>
        <end position="48"/>
    </location>
</feature>
<protein>
    <submittedName>
        <fullName evidence="2">Venom peptide</fullName>
    </submittedName>
</protein>
<feature type="signal peptide" evidence="1">
    <location>
        <begin position="1"/>
        <end position="26"/>
    </location>
</feature>
<dbReference type="EMBL" id="MW323184">
    <property type="protein sequence ID" value="UOY17128.1"/>
    <property type="molecule type" value="mRNA"/>
</dbReference>
<sequence>MAVGRFVLSILTIVVTILSEYAWAAANPDPDPEADALSPAVIASLAGK</sequence>
<name>A0A8T9VJM8_DASCH</name>
<accession>A0A8T9VJM8</accession>
<dbReference type="AlphaFoldDB" id="A0A8T9VJM8"/>
<evidence type="ECO:0000313" key="2">
    <source>
        <dbReference type="EMBL" id="UOY17128.1"/>
    </source>
</evidence>